<keyword evidence="2" id="KW-1185">Reference proteome</keyword>
<name>A0A1I7N690_9HYPH</name>
<accession>A0A1I7N690</accession>
<protein>
    <submittedName>
        <fullName evidence="1">Uncharacterized protein</fullName>
    </submittedName>
</protein>
<organism evidence="1 2">
    <name type="scientific">Devosia crocina</name>
    <dbReference type="NCBI Taxonomy" id="429728"/>
    <lineage>
        <taxon>Bacteria</taxon>
        <taxon>Pseudomonadati</taxon>
        <taxon>Pseudomonadota</taxon>
        <taxon>Alphaproteobacteria</taxon>
        <taxon>Hyphomicrobiales</taxon>
        <taxon>Devosiaceae</taxon>
        <taxon>Devosia</taxon>
    </lineage>
</organism>
<reference evidence="1 2" key="1">
    <citation type="submission" date="2016-10" db="EMBL/GenBank/DDBJ databases">
        <authorList>
            <person name="de Groot N.N."/>
        </authorList>
    </citation>
    <scope>NUCLEOTIDE SEQUENCE [LARGE SCALE GENOMIC DNA]</scope>
    <source>
        <strain evidence="1 2">IPL20</strain>
    </source>
</reference>
<gene>
    <name evidence="1" type="ORF">SAMN05216456_0938</name>
</gene>
<dbReference type="AlphaFoldDB" id="A0A1I7N690"/>
<evidence type="ECO:0000313" key="2">
    <source>
        <dbReference type="Proteomes" id="UP000199074"/>
    </source>
</evidence>
<dbReference type="EMBL" id="FPCK01000001">
    <property type="protein sequence ID" value="SFV30190.1"/>
    <property type="molecule type" value="Genomic_DNA"/>
</dbReference>
<evidence type="ECO:0000313" key="1">
    <source>
        <dbReference type="EMBL" id="SFV30190.1"/>
    </source>
</evidence>
<proteinExistence type="predicted"/>
<sequence>MPEHQPKLVFSFEVIERFARAWASIDGRLDDFERERDKALPPSPEDWDSENWTGHYLGYMAEARDLLTRAGCYVSTEPFPIDVETIEPSPTLQILAQIAAQSVLLIATNPNSSAWGAALCRFSSLKAKASSRSAWLVLPLDSFCVQ</sequence>
<dbReference type="Proteomes" id="UP000199074">
    <property type="component" value="Unassembled WGS sequence"/>
</dbReference>